<dbReference type="InterPro" id="IPR013149">
    <property type="entry name" value="ADH-like_C"/>
</dbReference>
<proteinExistence type="predicted"/>
<keyword evidence="1" id="KW-0521">NADP</keyword>
<dbReference type="InterPro" id="IPR020843">
    <property type="entry name" value="ER"/>
</dbReference>
<dbReference type="GO" id="GO:0016651">
    <property type="term" value="F:oxidoreductase activity, acting on NAD(P)H"/>
    <property type="evidence" value="ECO:0007669"/>
    <property type="project" value="TreeGrafter"/>
</dbReference>
<dbReference type="AlphaFoldDB" id="A0A8E2LBV1"/>
<dbReference type="Proteomes" id="UP000189761">
    <property type="component" value="Unassembled WGS sequence"/>
</dbReference>
<dbReference type="SUPFAM" id="SSF50129">
    <property type="entry name" value="GroES-like"/>
    <property type="match status" value="1"/>
</dbReference>
<sequence>MKAKSVICHEFGKPEDVLYVVNRRVNPPAEGEVLVRMLLSPINPSDLIPVRGSYSHRISLPMVPGYEGVGVVEEVGTSVSQNLLGKRVLPLRGDGTWQDFVKVPSEWLVPIPPSINDQTAAQLYINPLTALVICQEVLCLGSGDVLLMNAAGSAIGRIFAQLSMIFGFQFIAVTRNSNDTQELLQLGAAHVIDTSCSSLKESVMEITSGRGVSAAIDSIGGIEGTQLVDCLQPHGNYLAIGLLSGIPIQWQEVSKRTAVNVKLFHLRHWNKQVSPYDWQEKFHQIMNFVKEQRLKITMPEIYFDLLNVREAVVEAESPNRKGKKVFLKMGHEDGSEK</sequence>
<name>A0A8E2LBV1_9BACI</name>
<protein>
    <submittedName>
        <fullName evidence="4">Alcohol dehydrogenase</fullName>
    </submittedName>
</protein>
<dbReference type="InterPro" id="IPR013154">
    <property type="entry name" value="ADH-like_N"/>
</dbReference>
<keyword evidence="2" id="KW-0560">Oxidoreductase</keyword>
<dbReference type="GO" id="GO:0070402">
    <property type="term" value="F:NADPH binding"/>
    <property type="evidence" value="ECO:0007669"/>
    <property type="project" value="TreeGrafter"/>
</dbReference>
<gene>
    <name evidence="4" type="ORF">BWZ43_21580</name>
</gene>
<dbReference type="Pfam" id="PF00107">
    <property type="entry name" value="ADH_zinc_N"/>
    <property type="match status" value="1"/>
</dbReference>
<organism evidence="4 5">
    <name type="scientific">Heyndrickxia oleronia</name>
    <dbReference type="NCBI Taxonomy" id="38875"/>
    <lineage>
        <taxon>Bacteria</taxon>
        <taxon>Bacillati</taxon>
        <taxon>Bacillota</taxon>
        <taxon>Bacilli</taxon>
        <taxon>Bacillales</taxon>
        <taxon>Bacillaceae</taxon>
        <taxon>Heyndrickxia</taxon>
    </lineage>
</organism>
<evidence type="ECO:0000259" key="3">
    <source>
        <dbReference type="SMART" id="SM00829"/>
    </source>
</evidence>
<dbReference type="EMBL" id="MTLA01000331">
    <property type="protein sequence ID" value="OOP66325.1"/>
    <property type="molecule type" value="Genomic_DNA"/>
</dbReference>
<dbReference type="PANTHER" id="PTHR48106:SF2">
    <property type="entry name" value="ZN2+-BINDING DEHYDROGENASE"/>
    <property type="match status" value="1"/>
</dbReference>
<dbReference type="CDD" id="cd05282">
    <property type="entry name" value="ETR_like"/>
    <property type="match status" value="1"/>
</dbReference>
<feature type="domain" description="Enoyl reductase (ER)" evidence="3">
    <location>
        <begin position="12"/>
        <end position="326"/>
    </location>
</feature>
<dbReference type="Gene3D" id="3.40.50.720">
    <property type="entry name" value="NAD(P)-binding Rossmann-like Domain"/>
    <property type="match status" value="1"/>
</dbReference>
<evidence type="ECO:0000256" key="1">
    <source>
        <dbReference type="ARBA" id="ARBA00022857"/>
    </source>
</evidence>
<evidence type="ECO:0000313" key="5">
    <source>
        <dbReference type="Proteomes" id="UP000189761"/>
    </source>
</evidence>
<reference evidence="4 5" key="1">
    <citation type="submission" date="2017-01" db="EMBL/GenBank/DDBJ databases">
        <title>Draft genome sequence of Bacillus oleronius.</title>
        <authorList>
            <person name="Allam M."/>
        </authorList>
    </citation>
    <scope>NUCLEOTIDE SEQUENCE [LARGE SCALE GENOMIC DNA]</scope>
    <source>
        <strain evidence="4 5">DSM 9356</strain>
    </source>
</reference>
<dbReference type="PANTHER" id="PTHR48106">
    <property type="entry name" value="QUINONE OXIDOREDUCTASE PIG3-RELATED"/>
    <property type="match status" value="1"/>
</dbReference>
<accession>A0A8E2LBV1</accession>
<keyword evidence="5" id="KW-1185">Reference proteome</keyword>
<dbReference type="Gene3D" id="3.90.180.10">
    <property type="entry name" value="Medium-chain alcohol dehydrogenases, catalytic domain"/>
    <property type="match status" value="1"/>
</dbReference>
<comment type="caution">
    <text evidence="4">The sequence shown here is derived from an EMBL/GenBank/DDBJ whole genome shotgun (WGS) entry which is preliminary data.</text>
</comment>
<dbReference type="SMART" id="SM00829">
    <property type="entry name" value="PKS_ER"/>
    <property type="match status" value="1"/>
</dbReference>
<dbReference type="InterPro" id="IPR011032">
    <property type="entry name" value="GroES-like_sf"/>
</dbReference>
<evidence type="ECO:0000313" key="4">
    <source>
        <dbReference type="EMBL" id="OOP66325.1"/>
    </source>
</evidence>
<evidence type="ECO:0000256" key="2">
    <source>
        <dbReference type="ARBA" id="ARBA00023002"/>
    </source>
</evidence>
<dbReference type="Pfam" id="PF08240">
    <property type="entry name" value="ADH_N"/>
    <property type="match status" value="1"/>
</dbReference>
<dbReference type="RefSeq" id="WP_078111171.1">
    <property type="nucleotide sequence ID" value="NZ_CP065424.1"/>
</dbReference>
<dbReference type="SUPFAM" id="SSF51735">
    <property type="entry name" value="NAD(P)-binding Rossmann-fold domains"/>
    <property type="match status" value="1"/>
</dbReference>
<dbReference type="InterPro" id="IPR036291">
    <property type="entry name" value="NAD(P)-bd_dom_sf"/>
</dbReference>